<sequence>MGVGKNHAGIGYDLYGNQGRENEKESRMTYEGSTVKAQEQLHTVSGRDTLLTGSRMEGRQVQVEAGRNLRLESLQDRETYASRNTGGGISVSAGGGHVSGSGSAQKQILRSDYESVTEQAGIYAGDQGFQIQAGSHTHLKGAVIHSDAPAEKNRLETGTLSWEDVENKASYKADGQGVAFSATTRTGQEDRRKLNERGLYPEVVSTVKGRAESTTKAGISAGSIIVREGEKQIQPVKQLNRDTKNSLQKLATIFDKEKVQEKQELVNELSKVGNRAIHELAARKGWQEGSDEKILAHSIFGGLLSSLAGGKIATGSLAGGVGEYVNGRILDAKGKAWVEKHPDLVQAISAAVGSAVGAVTGESSIGSNVSLGETKWNDESINNVYDDTSLLIVGLTLIQVEEGRKQIVDAVGNVIGVIDSNTSELVEMYDDFTDEMAETIIANENLLPEDLVTFAKKTRQSHKNAADDIPSWVINEGYQKRENESGNDFAKRALDGHYGENNYPKGPGSEYNKVRKYGDRKES</sequence>
<evidence type="ECO:0000313" key="2">
    <source>
        <dbReference type="EMBL" id="ADB48127.1"/>
    </source>
</evidence>
<dbReference type="KEGG" id="afn:Acfer_1773"/>
<evidence type="ECO:0000256" key="1">
    <source>
        <dbReference type="SAM" id="MobiDB-lite"/>
    </source>
</evidence>
<accession>D2RM25</accession>
<dbReference type="InterPro" id="IPR025157">
    <property type="entry name" value="Hemagglutinin_rpt"/>
</dbReference>
<name>D2RM25_ACIFV</name>
<dbReference type="EMBL" id="CP001859">
    <property type="protein sequence ID" value="ADB48127.1"/>
    <property type="molecule type" value="Genomic_DNA"/>
</dbReference>
<protein>
    <submittedName>
        <fullName evidence="2">Uncharacterized protein</fullName>
    </submittedName>
</protein>
<dbReference type="STRING" id="591001.Acfer_1773"/>
<gene>
    <name evidence="2" type="ordered locus">Acfer_1773</name>
</gene>
<feature type="compositionally biased region" description="Basic and acidic residues" evidence="1">
    <location>
        <begin position="512"/>
        <end position="523"/>
    </location>
</feature>
<evidence type="ECO:0000313" key="3">
    <source>
        <dbReference type="Proteomes" id="UP000001902"/>
    </source>
</evidence>
<feature type="region of interest" description="Disordered" evidence="1">
    <location>
        <begin position="491"/>
        <end position="523"/>
    </location>
</feature>
<keyword evidence="3" id="KW-1185">Reference proteome</keyword>
<feature type="region of interest" description="Disordered" evidence="1">
    <location>
        <begin position="80"/>
        <end position="106"/>
    </location>
</feature>
<dbReference type="Proteomes" id="UP000001902">
    <property type="component" value="Chromosome"/>
</dbReference>
<dbReference type="AlphaFoldDB" id="D2RM25"/>
<reference evidence="2 3" key="1">
    <citation type="journal article" date="2010" name="Stand. Genomic Sci.">
        <title>Complete genome sequence of Acidaminococcus fermentans type strain (VR4).</title>
        <authorList>
            <person name="Chang Y.J."/>
            <person name="Pukall R."/>
            <person name="Saunders E."/>
            <person name="Lapidus A."/>
            <person name="Copeland A."/>
            <person name="Nolan M."/>
            <person name="Glavina Del Rio T."/>
            <person name="Lucas S."/>
            <person name="Chen F."/>
            <person name="Tice H."/>
            <person name="Cheng J.F."/>
            <person name="Han C."/>
            <person name="Detter J.C."/>
            <person name="Bruce D."/>
            <person name="Goodwin L."/>
            <person name="Pitluck S."/>
            <person name="Mikhailova N."/>
            <person name="Liolios K."/>
            <person name="Pati A."/>
            <person name="Ivanova N."/>
            <person name="Mavromatis K."/>
            <person name="Chen A."/>
            <person name="Palaniappan K."/>
            <person name="Land M."/>
            <person name="Hauser L."/>
            <person name="Jeffries C.D."/>
            <person name="Brettin T."/>
            <person name="Rohde M."/>
            <person name="Goker M."/>
            <person name="Bristow J."/>
            <person name="Eisen J.A."/>
            <person name="Markowitz V."/>
            <person name="Hugenholtz P."/>
            <person name="Kyrpides N.C."/>
            <person name="Klenk H.P."/>
        </authorList>
    </citation>
    <scope>NUCLEOTIDE SEQUENCE [LARGE SCALE GENOMIC DNA]</scope>
    <source>
        <strain evidence="3">ATCC 25085 / DSM 20731 / CCUG 9996 / CIP 106432 / VR4</strain>
    </source>
</reference>
<dbReference type="Pfam" id="PF13332">
    <property type="entry name" value="Fil_haemagg_2"/>
    <property type="match status" value="1"/>
</dbReference>
<dbReference type="GO" id="GO:0003824">
    <property type="term" value="F:catalytic activity"/>
    <property type="evidence" value="ECO:0007669"/>
    <property type="project" value="UniProtKB-ARBA"/>
</dbReference>
<proteinExistence type="predicted"/>
<dbReference type="eggNOG" id="COG3210">
    <property type="taxonomic scope" value="Bacteria"/>
</dbReference>
<feature type="compositionally biased region" description="Gly residues" evidence="1">
    <location>
        <begin position="85"/>
        <end position="99"/>
    </location>
</feature>
<organism evidence="2 3">
    <name type="scientific">Acidaminococcus fermentans (strain ATCC 25085 / DSM 20731 / CCUG 9996 / CIP 106432 / VR4)</name>
    <dbReference type="NCBI Taxonomy" id="591001"/>
    <lineage>
        <taxon>Bacteria</taxon>
        <taxon>Bacillati</taxon>
        <taxon>Bacillota</taxon>
        <taxon>Negativicutes</taxon>
        <taxon>Acidaminococcales</taxon>
        <taxon>Acidaminococcaceae</taxon>
        <taxon>Acidaminococcus</taxon>
    </lineage>
</organism>
<dbReference type="HOGENOM" id="CLU_520361_0_0_9"/>